<feature type="region of interest" description="Disordered" evidence="1">
    <location>
        <begin position="87"/>
        <end position="136"/>
    </location>
</feature>
<sequence length="332" mass="36676">MSPSFATRRLSERQTTSHQVTLPRTPSILAFRKVREENDSLIAVLMRGDFRTAIENSMLGRNDELLRSVFLQILTALQYRHRVNATHKESTLEASSKQDVSPASGTDKCSSPYIKSGRLGGTKNKPRRGMSESGIENYPRGSEAYLHSTFPTISSHAVTLLTRIIQPSTSASSLSELRAEIMGLDTFFADPDSDDSESDDEEQATLSKDDHLLESYFLDDGQFAQVLELPNQAVDVPVTAARMEYMFELDSRSYASPIGARFDRDGVEGALSPWSAGFGAVWTFGSLTPSCDALPSFPRPSIPFERVDSEAPPLDTDEELTIDEMLGDLYIS</sequence>
<name>A0ABR3AEN2_9AGAR</name>
<protein>
    <recommendedName>
        <fullName evidence="4">SERTA domain-containing protein</fullName>
    </recommendedName>
</protein>
<dbReference type="EMBL" id="JBBXMP010000004">
    <property type="protein sequence ID" value="KAL0071022.1"/>
    <property type="molecule type" value="Genomic_DNA"/>
</dbReference>
<gene>
    <name evidence="2" type="ORF">AAF712_001580</name>
</gene>
<proteinExistence type="predicted"/>
<reference evidence="2 3" key="1">
    <citation type="submission" date="2024-05" db="EMBL/GenBank/DDBJ databases">
        <title>A draft genome resource for the thread blight pathogen Marasmius tenuissimus strain MS-2.</title>
        <authorList>
            <person name="Yulfo-Soto G.E."/>
            <person name="Baruah I.K."/>
            <person name="Amoako-Attah I."/>
            <person name="Bukari Y."/>
            <person name="Meinhardt L.W."/>
            <person name="Bailey B.A."/>
            <person name="Cohen S.P."/>
        </authorList>
    </citation>
    <scope>NUCLEOTIDE SEQUENCE [LARGE SCALE GENOMIC DNA]</scope>
    <source>
        <strain evidence="2 3">MS-2</strain>
    </source>
</reference>
<evidence type="ECO:0000256" key="1">
    <source>
        <dbReference type="SAM" id="MobiDB-lite"/>
    </source>
</evidence>
<feature type="region of interest" description="Disordered" evidence="1">
    <location>
        <begin position="1"/>
        <end position="21"/>
    </location>
</feature>
<organism evidence="2 3">
    <name type="scientific">Marasmius tenuissimus</name>
    <dbReference type="NCBI Taxonomy" id="585030"/>
    <lineage>
        <taxon>Eukaryota</taxon>
        <taxon>Fungi</taxon>
        <taxon>Dikarya</taxon>
        <taxon>Basidiomycota</taxon>
        <taxon>Agaricomycotina</taxon>
        <taxon>Agaricomycetes</taxon>
        <taxon>Agaricomycetidae</taxon>
        <taxon>Agaricales</taxon>
        <taxon>Marasmiineae</taxon>
        <taxon>Marasmiaceae</taxon>
        <taxon>Marasmius</taxon>
    </lineage>
</organism>
<accession>A0ABR3AEN2</accession>
<dbReference type="Proteomes" id="UP001437256">
    <property type="component" value="Unassembled WGS sequence"/>
</dbReference>
<evidence type="ECO:0000313" key="3">
    <source>
        <dbReference type="Proteomes" id="UP001437256"/>
    </source>
</evidence>
<feature type="compositionally biased region" description="Polar residues" evidence="1">
    <location>
        <begin position="92"/>
        <end position="109"/>
    </location>
</feature>
<evidence type="ECO:0008006" key="4">
    <source>
        <dbReference type="Google" id="ProtNLM"/>
    </source>
</evidence>
<evidence type="ECO:0000313" key="2">
    <source>
        <dbReference type="EMBL" id="KAL0071022.1"/>
    </source>
</evidence>
<comment type="caution">
    <text evidence="2">The sequence shown here is derived from an EMBL/GenBank/DDBJ whole genome shotgun (WGS) entry which is preliminary data.</text>
</comment>
<keyword evidence="3" id="KW-1185">Reference proteome</keyword>